<keyword evidence="1" id="KW-1133">Transmembrane helix</keyword>
<gene>
    <name evidence="2" type="ORF">N784_15405</name>
</gene>
<name>A0A0A5G2S0_9BACI</name>
<feature type="transmembrane region" description="Helical" evidence="1">
    <location>
        <begin position="316"/>
        <end position="336"/>
    </location>
</feature>
<dbReference type="SUPFAM" id="SSF81665">
    <property type="entry name" value="Calcium ATPase, transmembrane domain M"/>
    <property type="match status" value="1"/>
</dbReference>
<dbReference type="RefSeq" id="WP_036833430.1">
    <property type="nucleotide sequence ID" value="NZ_AVPG01000007.1"/>
</dbReference>
<keyword evidence="1" id="KW-0812">Transmembrane</keyword>
<evidence type="ECO:0008006" key="4">
    <source>
        <dbReference type="Google" id="ProtNLM"/>
    </source>
</evidence>
<evidence type="ECO:0000256" key="1">
    <source>
        <dbReference type="SAM" id="Phobius"/>
    </source>
</evidence>
<comment type="caution">
    <text evidence="2">The sequence shown here is derived from an EMBL/GenBank/DDBJ whole genome shotgun (WGS) entry which is preliminary data.</text>
</comment>
<reference evidence="2 3" key="1">
    <citation type="submission" date="2013-08" db="EMBL/GenBank/DDBJ databases">
        <authorList>
            <person name="Huang J."/>
            <person name="Wang G."/>
        </authorList>
    </citation>
    <scope>NUCLEOTIDE SEQUENCE [LARGE SCALE GENOMIC DNA]</scope>
    <source>
        <strain evidence="2 3">JSM 072002</strain>
    </source>
</reference>
<dbReference type="STRING" id="1385512.N784_15405"/>
<feature type="transmembrane region" description="Helical" evidence="1">
    <location>
        <begin position="5"/>
        <end position="24"/>
    </location>
</feature>
<dbReference type="Proteomes" id="UP000030401">
    <property type="component" value="Unassembled WGS sequence"/>
</dbReference>
<evidence type="ECO:0000313" key="2">
    <source>
        <dbReference type="EMBL" id="KGX87386.1"/>
    </source>
</evidence>
<feature type="transmembrane region" description="Helical" evidence="1">
    <location>
        <begin position="684"/>
        <end position="702"/>
    </location>
</feature>
<dbReference type="NCBIfam" id="TIGR01654">
    <property type="entry name" value="bact_immun_7tm"/>
    <property type="match status" value="1"/>
</dbReference>
<dbReference type="AlphaFoldDB" id="A0A0A5G2S0"/>
<sequence length="718" mass="83521">MKKVMYLLITFQIIYATVIMFAFFQKDKMDELLYDDSIPVSIFVDPSIDQKEYFNFINELSVDFDIPISKYVYREDNKLIVFTTNSSLNGKVKLKNGNYISENDPSTYFLSTSDSNNDKQIGTIKQPVSSREIMIKDFREVNNFGLNGMYTFNSQNVKQVNKMVKEINKQYGEAKIETSIGSVANEPDISVVVNLAIISIFIFISVVYYFISQFKMLSVKKINGYSIFDLQMEFINQITKVFSIAAITVYVFSFLYFLVQRDFDYFLNFTLVYVIIIIMDGLFLLLPTCLLTLFINKIDIIGSIKGKKPYKLTTTLNYFTKILFTILIIVVIDRGLENYDDLNGKLEQLNDWERTENIFKTVTKYNGQTDLKQEQKSNQRLKQFYIDIEEELGAFVIDSSNYSEDGNTYLYEDYPECEEFPYKPNCEAITVNFNYFKHNPIHSINGNIKEQMEIDDKTLNLLVPEKYKKIEKQLIPIYKEYFHFRKVEVENIYNEEIGLPLNDTKMKDLDVNIIYVRNNQTYFTFDIDKAKLDNNVILDPITIVDTGNFDASDYSSYISSSLYFESNPNDGAFENLNPYIQKYGLESTLQSVDSLYEEYGKEINDIRTEQKQILKVLSLLILSNIVITYYIISIYYERNKIGYFIKKINGYNFLDNIKNLLLILFILNFISTVIGSLVSFSADILIIMFGMLLVELFITLLISKRIARKTINSVIKGG</sequence>
<keyword evidence="1" id="KW-0472">Membrane</keyword>
<dbReference type="eggNOG" id="COG4652">
    <property type="taxonomic scope" value="Bacteria"/>
</dbReference>
<feature type="transmembrane region" description="Helical" evidence="1">
    <location>
        <begin position="241"/>
        <end position="259"/>
    </location>
</feature>
<feature type="transmembrane region" description="Helical" evidence="1">
    <location>
        <begin position="189"/>
        <end position="211"/>
    </location>
</feature>
<dbReference type="InterPro" id="IPR006541">
    <property type="entry name" value="Bacteriocin_ass"/>
</dbReference>
<feature type="transmembrane region" description="Helical" evidence="1">
    <location>
        <begin position="271"/>
        <end position="295"/>
    </location>
</feature>
<protein>
    <recommendedName>
        <fullName evidence="4">Bacteriocin-associated integral membrane protein</fullName>
    </recommendedName>
</protein>
<feature type="transmembrane region" description="Helical" evidence="1">
    <location>
        <begin position="657"/>
        <end position="678"/>
    </location>
</feature>
<organism evidence="2 3">
    <name type="scientific">Pontibacillus litoralis JSM 072002</name>
    <dbReference type="NCBI Taxonomy" id="1385512"/>
    <lineage>
        <taxon>Bacteria</taxon>
        <taxon>Bacillati</taxon>
        <taxon>Bacillota</taxon>
        <taxon>Bacilli</taxon>
        <taxon>Bacillales</taxon>
        <taxon>Bacillaceae</taxon>
        <taxon>Pontibacillus</taxon>
    </lineage>
</organism>
<dbReference type="InterPro" id="IPR023298">
    <property type="entry name" value="ATPase_P-typ_TM_dom_sf"/>
</dbReference>
<evidence type="ECO:0000313" key="3">
    <source>
        <dbReference type="Proteomes" id="UP000030401"/>
    </source>
</evidence>
<feature type="transmembrane region" description="Helical" evidence="1">
    <location>
        <begin position="616"/>
        <end position="636"/>
    </location>
</feature>
<keyword evidence="3" id="KW-1185">Reference proteome</keyword>
<proteinExistence type="predicted"/>
<accession>A0A0A5G2S0</accession>
<dbReference type="Pfam" id="PF07242">
    <property type="entry name" value="DUF1430"/>
    <property type="match status" value="1"/>
</dbReference>
<dbReference type="EMBL" id="AVPG01000007">
    <property type="protein sequence ID" value="KGX87386.1"/>
    <property type="molecule type" value="Genomic_DNA"/>
</dbReference>